<protein>
    <submittedName>
        <fullName evidence="9">Genomic scaffold, ProqFM164S02</fullName>
    </submittedName>
</protein>
<sequence>MAEEVDLSASRVTTVTICYSVPIPFMILFTGLRLFVVLRPSSKDPLSFDDYMITFSTGDYIFSHFYDWAIASIKLSILGLYYRIFSTVVFRRVIIGTAVFIFCWLAAMEIGLGLQCIPIERSWDSDVKGTCINLVAFSYFTNITNLVSDIWVFLLPLPIIFGLHVNRKRKLEIAGVFAIGLFTCGVTLARLTVVVSQGSSDFTWAGVPLGILSIYEVLCGIACANLPFLYKLAIGPFKKSASYHSRIGESESGAEYRARQNSSRRHTKTLSMHSEGRMLSRNGNDSTTLIETRSNQNPEIELSIVERSYSMSRSDSQEILRK</sequence>
<keyword evidence="2 7" id="KW-0812">Transmembrane</keyword>
<feature type="compositionally biased region" description="Polar residues" evidence="6">
    <location>
        <begin position="281"/>
        <end position="293"/>
    </location>
</feature>
<evidence type="ECO:0000256" key="5">
    <source>
        <dbReference type="ARBA" id="ARBA00038359"/>
    </source>
</evidence>
<keyword evidence="3 7" id="KW-1133">Transmembrane helix</keyword>
<evidence type="ECO:0000256" key="4">
    <source>
        <dbReference type="ARBA" id="ARBA00023136"/>
    </source>
</evidence>
<keyword evidence="4 7" id="KW-0472">Membrane</keyword>
<keyword evidence="10" id="KW-1185">Reference proteome</keyword>
<dbReference type="EMBL" id="HG792016">
    <property type="protein sequence ID" value="CDM31460.1"/>
    <property type="molecule type" value="Genomic_DNA"/>
</dbReference>
<feature type="transmembrane region" description="Helical" evidence="7">
    <location>
        <begin position="65"/>
        <end position="82"/>
    </location>
</feature>
<feature type="transmembrane region" description="Helical" evidence="7">
    <location>
        <begin position="12"/>
        <end position="36"/>
    </location>
</feature>
<evidence type="ECO:0000259" key="8">
    <source>
        <dbReference type="Pfam" id="PF20684"/>
    </source>
</evidence>
<comment type="similarity">
    <text evidence="5">Belongs to the SAT4 family.</text>
</comment>
<feature type="transmembrane region" description="Helical" evidence="7">
    <location>
        <begin position="94"/>
        <end position="114"/>
    </location>
</feature>
<feature type="transmembrane region" description="Helical" evidence="7">
    <location>
        <begin position="134"/>
        <end position="161"/>
    </location>
</feature>
<evidence type="ECO:0000256" key="2">
    <source>
        <dbReference type="ARBA" id="ARBA00022692"/>
    </source>
</evidence>
<feature type="domain" description="Rhodopsin" evidence="8">
    <location>
        <begin position="59"/>
        <end position="232"/>
    </location>
</feature>
<accession>W6Q532</accession>
<proteinExistence type="inferred from homology"/>
<reference evidence="9" key="1">
    <citation type="journal article" date="2014" name="Nat. Commun.">
        <title>Multiple recent horizontal transfers of a large genomic region in cheese making fungi.</title>
        <authorList>
            <person name="Cheeseman K."/>
            <person name="Ropars J."/>
            <person name="Renault P."/>
            <person name="Dupont J."/>
            <person name="Gouzy J."/>
            <person name="Branca A."/>
            <person name="Abraham A.L."/>
            <person name="Ceppi M."/>
            <person name="Conseiller E."/>
            <person name="Debuchy R."/>
            <person name="Malagnac F."/>
            <person name="Goarin A."/>
            <person name="Silar P."/>
            <person name="Lacoste S."/>
            <person name="Sallet E."/>
            <person name="Bensimon A."/>
            <person name="Giraud T."/>
            <person name="Brygoo Y."/>
        </authorList>
    </citation>
    <scope>NUCLEOTIDE SEQUENCE [LARGE SCALE GENOMIC DNA]</scope>
    <source>
        <strain evidence="9">FM164</strain>
    </source>
</reference>
<organism evidence="9 10">
    <name type="scientific">Penicillium roqueforti (strain FM164)</name>
    <dbReference type="NCBI Taxonomy" id="1365484"/>
    <lineage>
        <taxon>Eukaryota</taxon>
        <taxon>Fungi</taxon>
        <taxon>Dikarya</taxon>
        <taxon>Ascomycota</taxon>
        <taxon>Pezizomycotina</taxon>
        <taxon>Eurotiomycetes</taxon>
        <taxon>Eurotiomycetidae</taxon>
        <taxon>Eurotiales</taxon>
        <taxon>Aspergillaceae</taxon>
        <taxon>Penicillium</taxon>
    </lineage>
</organism>
<dbReference type="PANTHER" id="PTHR33048:SF8">
    <property type="entry name" value="INTEGRAL MEMBRANE PROTEIN-RELATED"/>
    <property type="match status" value="1"/>
</dbReference>
<gene>
    <name evidence="9" type="ORF">PROQFM164_S02g001610</name>
</gene>
<feature type="transmembrane region" description="Helical" evidence="7">
    <location>
        <begin position="205"/>
        <end position="230"/>
    </location>
</feature>
<evidence type="ECO:0000256" key="3">
    <source>
        <dbReference type="ARBA" id="ARBA00022989"/>
    </source>
</evidence>
<evidence type="ECO:0000256" key="1">
    <source>
        <dbReference type="ARBA" id="ARBA00004141"/>
    </source>
</evidence>
<dbReference type="GO" id="GO:0016020">
    <property type="term" value="C:membrane"/>
    <property type="evidence" value="ECO:0007669"/>
    <property type="project" value="UniProtKB-SubCell"/>
</dbReference>
<dbReference type="OrthoDB" id="3529975at2759"/>
<dbReference type="AlphaFoldDB" id="W6Q532"/>
<dbReference type="InterPro" id="IPR052337">
    <property type="entry name" value="SAT4-like"/>
</dbReference>
<dbReference type="InterPro" id="IPR049326">
    <property type="entry name" value="Rhodopsin_dom_fungi"/>
</dbReference>
<comment type="subcellular location">
    <subcellularLocation>
        <location evidence="1">Membrane</location>
        <topology evidence="1">Multi-pass membrane protein</topology>
    </subcellularLocation>
</comment>
<feature type="region of interest" description="Disordered" evidence="6">
    <location>
        <begin position="253"/>
        <end position="293"/>
    </location>
</feature>
<evidence type="ECO:0000313" key="10">
    <source>
        <dbReference type="Proteomes" id="UP000030686"/>
    </source>
</evidence>
<name>W6Q532_PENRF</name>
<dbReference type="Pfam" id="PF20684">
    <property type="entry name" value="Fung_rhodopsin"/>
    <property type="match status" value="1"/>
</dbReference>
<evidence type="ECO:0000313" key="9">
    <source>
        <dbReference type="EMBL" id="CDM31460.1"/>
    </source>
</evidence>
<dbReference type="Proteomes" id="UP000030686">
    <property type="component" value="Unassembled WGS sequence"/>
</dbReference>
<evidence type="ECO:0000256" key="6">
    <source>
        <dbReference type="SAM" id="MobiDB-lite"/>
    </source>
</evidence>
<dbReference type="PANTHER" id="PTHR33048">
    <property type="entry name" value="PTH11-LIKE INTEGRAL MEMBRANE PROTEIN (AFU_ORTHOLOGUE AFUA_5G11245)"/>
    <property type="match status" value="1"/>
</dbReference>
<evidence type="ECO:0000256" key="7">
    <source>
        <dbReference type="SAM" id="Phobius"/>
    </source>
</evidence>
<feature type="transmembrane region" description="Helical" evidence="7">
    <location>
        <begin position="173"/>
        <end position="193"/>
    </location>
</feature>